<dbReference type="PANTHER" id="PTHR46509">
    <property type="entry name" value="PHOSPHOADENOSINE PHOSPHOSULFATE REDUCTASE"/>
    <property type="match status" value="1"/>
</dbReference>
<comment type="similarity">
    <text evidence="1 4">Belongs to the PAPS reductase family. CysH subfamily.</text>
</comment>
<dbReference type="Pfam" id="PF01507">
    <property type="entry name" value="PAPS_reduct"/>
    <property type="match status" value="1"/>
</dbReference>
<dbReference type="GO" id="GO:0005737">
    <property type="term" value="C:cytoplasm"/>
    <property type="evidence" value="ECO:0007669"/>
    <property type="project" value="UniProtKB-SubCell"/>
</dbReference>
<dbReference type="GO" id="GO:0043866">
    <property type="term" value="F:adenylyl-sulfate reductase (thioredoxin) activity"/>
    <property type="evidence" value="ECO:0007669"/>
    <property type="project" value="UniProtKB-EC"/>
</dbReference>
<accession>A0A081BEC3</accession>
<dbReference type="AlphaFoldDB" id="A0A081BEC3"/>
<dbReference type="GO" id="GO:0051539">
    <property type="term" value="F:4 iron, 4 sulfur cluster binding"/>
    <property type="evidence" value="ECO:0007669"/>
    <property type="project" value="UniProtKB-UniRule"/>
</dbReference>
<evidence type="ECO:0000256" key="1">
    <source>
        <dbReference type="ARBA" id="ARBA00009732"/>
    </source>
</evidence>
<feature type="binding site" evidence="4">
    <location>
        <position position="227"/>
    </location>
    <ligand>
        <name>[4Fe-4S] cluster</name>
        <dbReference type="ChEBI" id="CHEBI:49883"/>
    </ligand>
</feature>
<dbReference type="EMBL" id="BBIO01000018">
    <property type="protein sequence ID" value="GAK46391.1"/>
    <property type="molecule type" value="Genomic_DNA"/>
</dbReference>
<name>A0A081BEC3_9HYPH</name>
<dbReference type="InterPro" id="IPR014729">
    <property type="entry name" value="Rossmann-like_a/b/a_fold"/>
</dbReference>
<protein>
    <recommendedName>
        <fullName evidence="4">Adenosine 5'-phosphosulfate reductase</fullName>
        <shortName evidence="4">APS reductase</shortName>
        <ecNumber evidence="4">1.8.4.10</ecNumber>
    </recommendedName>
    <alternativeName>
        <fullName evidence="4">5'-adenylylsulfate reductase</fullName>
    </alternativeName>
    <alternativeName>
        <fullName evidence="4">Thioredoxin-dependent 5'-adenylylsulfate reductase</fullName>
    </alternativeName>
</protein>
<evidence type="ECO:0000256" key="4">
    <source>
        <dbReference type="HAMAP-Rule" id="MF_00063"/>
    </source>
</evidence>
<dbReference type="PIRSF" id="PIRSF000857">
    <property type="entry name" value="PAPS_reductase"/>
    <property type="match status" value="1"/>
</dbReference>
<dbReference type="RefSeq" id="WP_244444465.1">
    <property type="nucleotide sequence ID" value="NZ_BBIO01000018.1"/>
</dbReference>
<comment type="function">
    <text evidence="4">Catalyzes the formation of sulfite from adenosine 5'-phosphosulfate (APS) using thioredoxin as an electron donor.</text>
</comment>
<evidence type="ECO:0000259" key="5">
    <source>
        <dbReference type="Pfam" id="PF01507"/>
    </source>
</evidence>
<comment type="caution">
    <text evidence="6">The sequence shown here is derived from an EMBL/GenBank/DDBJ whole genome shotgun (WGS) entry which is preliminary data.</text>
</comment>
<sequence>MTLATAQTQTVDRRAAAMDSENVTSPELLRLREKYEGLTGAPLLEALIKEEFLGEIAVVSSFGAESAVLLHMVSQIDPATPVLFLNTGKLFGETLRYRDRLQDKLGLTDLRAIGPHPDDVNAKDPDGVLWNSNPDDCCFIRKVLPLERGLKPFRASITGRKRFQTSTRAAMHAIEEEKVRMGEGTRFKINPLALWDLDDLEAYLDKYKLPRHPLVKDGYPSIGCMPCTSRVKEGGSYRDGRWAGLDKDECGIHLPANTDGDGI</sequence>
<feature type="binding site" evidence="4">
    <location>
        <position position="138"/>
    </location>
    <ligand>
        <name>[4Fe-4S] cluster</name>
        <dbReference type="ChEBI" id="CHEBI:49883"/>
    </ligand>
</feature>
<comment type="pathway">
    <text evidence="3 4">Sulfur metabolism; hydrogen sulfide biosynthesis; sulfite from sulfate.</text>
</comment>
<dbReference type="CDD" id="cd23945">
    <property type="entry name" value="PAPS_reductase"/>
    <property type="match status" value="1"/>
</dbReference>
<dbReference type="SUPFAM" id="SSF52402">
    <property type="entry name" value="Adenine nucleotide alpha hydrolases-like"/>
    <property type="match status" value="1"/>
</dbReference>
<comment type="subcellular location">
    <subcellularLocation>
        <location evidence="4">Cytoplasm</location>
    </subcellularLocation>
</comment>
<dbReference type="eggNOG" id="COG0175">
    <property type="taxonomic scope" value="Bacteria"/>
</dbReference>
<dbReference type="PANTHER" id="PTHR46509:SF1">
    <property type="entry name" value="PHOSPHOADENOSINE PHOSPHOSULFATE REDUCTASE"/>
    <property type="match status" value="1"/>
</dbReference>
<dbReference type="NCBIfam" id="NF002537">
    <property type="entry name" value="PRK02090.1"/>
    <property type="match status" value="1"/>
</dbReference>
<dbReference type="InterPro" id="IPR004511">
    <property type="entry name" value="PAPS/APS_Rdtase"/>
</dbReference>
<proteinExistence type="inferred from homology"/>
<evidence type="ECO:0000256" key="2">
    <source>
        <dbReference type="ARBA" id="ARBA00023002"/>
    </source>
</evidence>
<evidence type="ECO:0000256" key="3">
    <source>
        <dbReference type="ARBA" id="ARBA00024327"/>
    </source>
</evidence>
<reference evidence="6 7" key="1">
    <citation type="submission" date="2014-07" db="EMBL/GenBank/DDBJ databases">
        <title>Tepidicaulis marinum gen. nov., sp. nov., a novel marine bacterium denitrifying nitrate to nitrous oxide strictly under microaerobic conditions.</title>
        <authorList>
            <person name="Takeuchi M."/>
            <person name="Yamagishi T."/>
            <person name="Kamagata Y."/>
            <person name="Oshima K."/>
            <person name="Hattori M."/>
            <person name="Katayama T."/>
            <person name="Hanada S."/>
            <person name="Tamaki H."/>
            <person name="Marumo K."/>
            <person name="Maeda H."/>
            <person name="Nedachi M."/>
            <person name="Iwasaki W."/>
            <person name="Suwa Y."/>
            <person name="Sakata S."/>
        </authorList>
    </citation>
    <scope>NUCLEOTIDE SEQUENCE [LARGE SCALE GENOMIC DNA]</scope>
    <source>
        <strain evidence="6 7">MA2</strain>
    </source>
</reference>
<evidence type="ECO:0000313" key="7">
    <source>
        <dbReference type="Proteomes" id="UP000028702"/>
    </source>
</evidence>
<comment type="catalytic activity">
    <reaction evidence="4">
        <text>[thioredoxin]-disulfide + sulfite + AMP + 2 H(+) = adenosine 5'-phosphosulfate + [thioredoxin]-dithiol</text>
        <dbReference type="Rhea" id="RHEA:21976"/>
        <dbReference type="Rhea" id="RHEA-COMP:10698"/>
        <dbReference type="Rhea" id="RHEA-COMP:10700"/>
        <dbReference type="ChEBI" id="CHEBI:15378"/>
        <dbReference type="ChEBI" id="CHEBI:17359"/>
        <dbReference type="ChEBI" id="CHEBI:29950"/>
        <dbReference type="ChEBI" id="CHEBI:50058"/>
        <dbReference type="ChEBI" id="CHEBI:58243"/>
        <dbReference type="ChEBI" id="CHEBI:456215"/>
        <dbReference type="EC" id="1.8.4.10"/>
    </reaction>
</comment>
<feature type="binding site" evidence="4">
    <location>
        <position position="224"/>
    </location>
    <ligand>
        <name>[4Fe-4S] cluster</name>
        <dbReference type="ChEBI" id="CHEBI:49883"/>
    </ligand>
</feature>
<keyword evidence="4" id="KW-0479">Metal-binding</keyword>
<keyword evidence="4" id="KW-0411">Iron-sulfur</keyword>
<dbReference type="GO" id="GO:0004604">
    <property type="term" value="F:phosphoadenylyl-sulfate reductase (thioredoxin) activity"/>
    <property type="evidence" value="ECO:0007669"/>
    <property type="project" value="UniProtKB-UniRule"/>
</dbReference>
<keyword evidence="4" id="KW-0963">Cytoplasm</keyword>
<dbReference type="GO" id="GO:0019379">
    <property type="term" value="P:sulfate assimilation, phosphoadenylyl sulfate reduction by phosphoadenylyl-sulfate reductase (thioredoxin)"/>
    <property type="evidence" value="ECO:0007669"/>
    <property type="project" value="UniProtKB-UniRule"/>
</dbReference>
<comment type="cofactor">
    <cofactor evidence="4">
        <name>[4Fe-4S] cluster</name>
        <dbReference type="ChEBI" id="CHEBI:49883"/>
    </cofactor>
    <text evidence="4">Binds 1 [4Fe-4S] cluster per subunit.</text>
</comment>
<keyword evidence="2 4" id="KW-0560">Oxidoreductase</keyword>
<dbReference type="Proteomes" id="UP000028702">
    <property type="component" value="Unassembled WGS sequence"/>
</dbReference>
<feature type="domain" description="Phosphoadenosine phosphosulphate reductase" evidence="5">
    <location>
        <begin position="56"/>
        <end position="229"/>
    </location>
</feature>
<feature type="active site" description="Nucleophile; cysteine thiosulfonate intermediate" evidence="4">
    <location>
        <position position="250"/>
    </location>
</feature>
<dbReference type="EC" id="1.8.4.10" evidence="4"/>
<gene>
    <name evidence="4" type="primary">cysH</name>
    <name evidence="6" type="ORF">M2A_2890</name>
</gene>
<feature type="binding site" evidence="4">
    <location>
        <position position="137"/>
    </location>
    <ligand>
        <name>[4Fe-4S] cluster</name>
        <dbReference type="ChEBI" id="CHEBI:49883"/>
    </ligand>
</feature>
<dbReference type="HAMAP" id="MF_00063">
    <property type="entry name" value="CysH"/>
    <property type="match status" value="1"/>
</dbReference>
<keyword evidence="4" id="KW-0408">Iron</keyword>
<dbReference type="GO" id="GO:0046872">
    <property type="term" value="F:metal ion binding"/>
    <property type="evidence" value="ECO:0007669"/>
    <property type="project" value="UniProtKB-KW"/>
</dbReference>
<dbReference type="InterPro" id="IPR002500">
    <property type="entry name" value="PAPS_reduct_dom"/>
</dbReference>
<keyword evidence="7" id="KW-1185">Reference proteome</keyword>
<dbReference type="STRING" id="1333998.M2A_2890"/>
<organism evidence="6 7">
    <name type="scientific">Tepidicaulis marinus</name>
    <dbReference type="NCBI Taxonomy" id="1333998"/>
    <lineage>
        <taxon>Bacteria</taxon>
        <taxon>Pseudomonadati</taxon>
        <taxon>Pseudomonadota</taxon>
        <taxon>Alphaproteobacteria</taxon>
        <taxon>Hyphomicrobiales</taxon>
        <taxon>Parvibaculaceae</taxon>
        <taxon>Tepidicaulis</taxon>
    </lineage>
</organism>
<dbReference type="Gene3D" id="3.40.50.620">
    <property type="entry name" value="HUPs"/>
    <property type="match status" value="1"/>
</dbReference>
<dbReference type="GO" id="GO:0070814">
    <property type="term" value="P:hydrogen sulfide biosynthetic process"/>
    <property type="evidence" value="ECO:0007669"/>
    <property type="project" value="UniProtKB-UniRule"/>
</dbReference>
<evidence type="ECO:0000313" key="6">
    <source>
        <dbReference type="EMBL" id="GAK46391.1"/>
    </source>
</evidence>